<sequence length="80" mass="8811">MDTSDDDQAWVDVALIGGPMDGTLQPMQRGAVYEDPHPGAYLIPDNDTKTPPELPGARAVYEPDPAPADPLRWIWRGWVP</sequence>
<keyword evidence="3" id="KW-1185">Reference proteome</keyword>
<accession>A0A7W8VHR6</accession>
<reference evidence="2 3" key="1">
    <citation type="submission" date="2020-08" db="EMBL/GenBank/DDBJ databases">
        <title>Sequencing the genomes of 1000 actinobacteria strains.</title>
        <authorList>
            <person name="Klenk H.-P."/>
        </authorList>
    </citation>
    <scope>NUCLEOTIDE SEQUENCE [LARGE SCALE GENOMIC DNA]</scope>
    <source>
        <strain evidence="2 3">DSM 44551</strain>
    </source>
</reference>
<protein>
    <submittedName>
        <fullName evidence="2">Uncharacterized protein</fullName>
    </submittedName>
</protein>
<evidence type="ECO:0000313" key="2">
    <source>
        <dbReference type="EMBL" id="MBB5436329.1"/>
    </source>
</evidence>
<proteinExistence type="predicted"/>
<comment type="caution">
    <text evidence="2">The sequence shown here is derived from an EMBL/GenBank/DDBJ whole genome shotgun (WGS) entry which is preliminary data.</text>
</comment>
<name>A0A7W8VHR6_9ACTN</name>
<evidence type="ECO:0000313" key="3">
    <source>
        <dbReference type="Proteomes" id="UP000572635"/>
    </source>
</evidence>
<dbReference type="AlphaFoldDB" id="A0A7W8VHR6"/>
<organism evidence="2 3">
    <name type="scientific">Nocardiopsis composta</name>
    <dbReference type="NCBI Taxonomy" id="157465"/>
    <lineage>
        <taxon>Bacteria</taxon>
        <taxon>Bacillati</taxon>
        <taxon>Actinomycetota</taxon>
        <taxon>Actinomycetes</taxon>
        <taxon>Streptosporangiales</taxon>
        <taxon>Nocardiopsidaceae</taxon>
        <taxon>Nocardiopsis</taxon>
    </lineage>
</organism>
<evidence type="ECO:0000256" key="1">
    <source>
        <dbReference type="SAM" id="MobiDB-lite"/>
    </source>
</evidence>
<gene>
    <name evidence="2" type="ORF">HDA36_006493</name>
</gene>
<dbReference type="RefSeq" id="WP_184399984.1">
    <property type="nucleotide sequence ID" value="NZ_JACHDB010000003.1"/>
</dbReference>
<dbReference type="Proteomes" id="UP000572635">
    <property type="component" value="Unassembled WGS sequence"/>
</dbReference>
<feature type="region of interest" description="Disordered" evidence="1">
    <location>
        <begin position="37"/>
        <end position="63"/>
    </location>
</feature>
<dbReference type="EMBL" id="JACHDB010000003">
    <property type="protein sequence ID" value="MBB5436329.1"/>
    <property type="molecule type" value="Genomic_DNA"/>
</dbReference>